<feature type="compositionally biased region" description="Polar residues" evidence="1">
    <location>
        <begin position="1020"/>
        <end position="1031"/>
    </location>
</feature>
<dbReference type="STRING" id="1802370.A2Z62_00400"/>
<feature type="compositionally biased region" description="Low complexity" evidence="1">
    <location>
        <begin position="989"/>
        <end position="1019"/>
    </location>
</feature>
<protein>
    <recommendedName>
        <fullName evidence="2">PKD domain-containing protein</fullName>
    </recommendedName>
</protein>
<sequence>MKLTNLKYFFFGLALIVIGLFASPNFSFAFSKEEVIQSLMNQIKLLQAQLVQLQNSPNTSLEWCYTFDKNLKFDNKGKEIIALHQALEKEGFGPFDRGGDDFNAFEVFAEQTASAVVGFQQKYKDDILTPNGLKYGTGFVGKFTRAKLNQLYGCGASTRPVTDNGSGHSITVLSPNGGETWTKGTTQTIKWQDNTPQILIYPVPTRYYDIKLVSYYPPCTGQTGQICPEYYPIANGISGNSYQWNVGKIINTYGGGEVAPDGSYTIQVCQSGTGTPCDSSNSYFKISSSSGSNHAPEIVTSSSNEGAIQPGQTVNMGWTARDADNDDLSWGIEWGDGQGQGSGTVCTQSGKGWAFNASHSWANVGVYKVKVIVSDCVGGSDSYSSTVTVGNVITPSITVLSPNGGEQWEVGKSYPIKWETSGWPTGRPTDGIVSISLFPMFGGDHAILLTPNDGIEYWTVPSEGINPGDNFFIKINCPSELGNVKGCPPGPWPITEGVIYDQSDAPFSIVGSSSSSSSDPTNAPSITSVAGMAAGNNEIDAGGSVGIQGINLAGYYKDNTKVYIDNKECVIKQISDTLIYCTAPLNLIVGNSYDLYLKNDKGLSNTVKVKVLSIISQSSSSAVSSIIVTGPSSGSIFDKGESQNIIASWQGYTGDFDHYYVSVGNTIVYIEKRISGAISRFSNGYSATVGAIKEIVSNNTPGVAPDGGYYYRVEAIKADTGGERRVGGGKSGIFSIVSNVAMPSITLVSPGSASVGATVTIYGYNFNTTANNDVLFKNTSTGATAIFYAISSNGTTLTFTIPNATAAGSYNIVVDNNVHVATSQAYPFTVTSSDPINAPSMTISLDSSSPLSKTITPGLTDVVFATVRFAATNGDIAFGQISIGSENPDALSNIKIYDGSTLLGIVPALTNSDTFRLGLKWSSINITPLTVPNNTHKIITIKSNINTSASGSVRLGVVGLGDFKPWPLKTNWPSSYGVFGPYMTIATATTTPSSPADPTTSQGSSSSSSPSDPTTSSQSLNQSAQTANTLESMRQILNQMLESLKNKQKEDFI</sequence>
<evidence type="ECO:0000256" key="1">
    <source>
        <dbReference type="SAM" id="MobiDB-lite"/>
    </source>
</evidence>
<dbReference type="SUPFAM" id="SSF49299">
    <property type="entry name" value="PKD domain"/>
    <property type="match status" value="1"/>
</dbReference>
<comment type="caution">
    <text evidence="3">The sequence shown here is derived from an EMBL/GenBank/DDBJ whole genome shotgun (WGS) entry which is preliminary data.</text>
</comment>
<feature type="domain" description="PKD" evidence="2">
    <location>
        <begin position="333"/>
        <end position="389"/>
    </location>
</feature>
<dbReference type="InterPro" id="IPR035986">
    <property type="entry name" value="PKD_dom_sf"/>
</dbReference>
<reference evidence="3 4" key="1">
    <citation type="journal article" date="2016" name="Nat. Commun.">
        <title>Thousands of microbial genomes shed light on interconnected biogeochemical processes in an aquifer system.</title>
        <authorList>
            <person name="Anantharaman K."/>
            <person name="Brown C.T."/>
            <person name="Hug L.A."/>
            <person name="Sharon I."/>
            <person name="Castelle C.J."/>
            <person name="Probst A.J."/>
            <person name="Thomas B.C."/>
            <person name="Singh A."/>
            <person name="Wilkins M.J."/>
            <person name="Karaoz U."/>
            <person name="Brodie E.L."/>
            <person name="Williams K.H."/>
            <person name="Hubbard S.S."/>
            <person name="Banfield J.F."/>
        </authorList>
    </citation>
    <scope>NUCLEOTIDE SEQUENCE [LARGE SCALE GENOMIC DNA]</scope>
</reference>
<dbReference type="InterPro" id="IPR036366">
    <property type="entry name" value="PGBDSf"/>
</dbReference>
<dbReference type="InterPro" id="IPR000601">
    <property type="entry name" value="PKD_dom"/>
</dbReference>
<dbReference type="InterPro" id="IPR013783">
    <property type="entry name" value="Ig-like_fold"/>
</dbReference>
<dbReference type="Gene3D" id="1.10.101.10">
    <property type="entry name" value="PGBD-like superfamily/PGBD"/>
    <property type="match status" value="1"/>
</dbReference>
<dbReference type="Proteomes" id="UP000177649">
    <property type="component" value="Unassembled WGS sequence"/>
</dbReference>
<dbReference type="PROSITE" id="PS50093">
    <property type="entry name" value="PKD"/>
    <property type="match status" value="1"/>
</dbReference>
<dbReference type="InterPro" id="IPR002909">
    <property type="entry name" value="IPT_dom"/>
</dbReference>
<dbReference type="Gene3D" id="2.60.40.10">
    <property type="entry name" value="Immunoglobulins"/>
    <property type="match status" value="3"/>
</dbReference>
<dbReference type="AlphaFoldDB" id="A0A1G2Q273"/>
<dbReference type="CDD" id="cd00146">
    <property type="entry name" value="PKD"/>
    <property type="match status" value="1"/>
</dbReference>
<name>A0A1G2Q273_9BACT</name>
<dbReference type="CDD" id="cd00102">
    <property type="entry name" value="IPT"/>
    <property type="match status" value="1"/>
</dbReference>
<gene>
    <name evidence="3" type="ORF">A2Z62_00400</name>
</gene>
<dbReference type="EMBL" id="MHTA01000005">
    <property type="protein sequence ID" value="OHA54673.1"/>
    <property type="molecule type" value="Genomic_DNA"/>
</dbReference>
<organism evidence="3 4">
    <name type="scientific">Candidatus Terrybacteria bacterium RIFCSPLOWO2_02_42_20</name>
    <dbReference type="NCBI Taxonomy" id="1802370"/>
    <lineage>
        <taxon>Bacteria</taxon>
        <taxon>Candidatus Terryibacteriota</taxon>
    </lineage>
</organism>
<evidence type="ECO:0000313" key="4">
    <source>
        <dbReference type="Proteomes" id="UP000177649"/>
    </source>
</evidence>
<accession>A0A1G2Q273</accession>
<feature type="region of interest" description="Disordered" evidence="1">
    <location>
        <begin position="989"/>
        <end position="1031"/>
    </location>
</feature>
<evidence type="ECO:0000313" key="3">
    <source>
        <dbReference type="EMBL" id="OHA54673.1"/>
    </source>
</evidence>
<dbReference type="InterPro" id="IPR014756">
    <property type="entry name" value="Ig_E-set"/>
</dbReference>
<evidence type="ECO:0000259" key="2">
    <source>
        <dbReference type="PROSITE" id="PS50093"/>
    </source>
</evidence>
<dbReference type="Pfam" id="PF01833">
    <property type="entry name" value="TIG"/>
    <property type="match status" value="2"/>
</dbReference>
<dbReference type="SUPFAM" id="SSF81296">
    <property type="entry name" value="E set domains"/>
    <property type="match status" value="2"/>
</dbReference>
<proteinExistence type="predicted"/>